<feature type="region of interest" description="Disordered" evidence="6">
    <location>
        <begin position="489"/>
        <end position="538"/>
    </location>
</feature>
<dbReference type="SUPFAM" id="SSF56112">
    <property type="entry name" value="Protein kinase-like (PK-like)"/>
    <property type="match status" value="1"/>
</dbReference>
<evidence type="ECO:0000259" key="7">
    <source>
        <dbReference type="PROSITE" id="PS50011"/>
    </source>
</evidence>
<feature type="binding site" evidence="4">
    <location>
        <position position="720"/>
    </location>
    <ligand>
        <name>ATP</name>
        <dbReference type="ChEBI" id="CHEBI:30616"/>
    </ligand>
</feature>
<evidence type="ECO:0000256" key="4">
    <source>
        <dbReference type="PROSITE-ProRule" id="PRU10141"/>
    </source>
</evidence>
<dbReference type="GO" id="GO:0005524">
    <property type="term" value="F:ATP binding"/>
    <property type="evidence" value="ECO:0007669"/>
    <property type="project" value="UniProtKB-UniRule"/>
</dbReference>
<keyword evidence="3 4" id="KW-0067">ATP-binding</keyword>
<organism evidence="8 9">
    <name type="scientific">Botryobasidium botryosum (strain FD-172 SS1)</name>
    <dbReference type="NCBI Taxonomy" id="930990"/>
    <lineage>
        <taxon>Eukaryota</taxon>
        <taxon>Fungi</taxon>
        <taxon>Dikarya</taxon>
        <taxon>Basidiomycota</taxon>
        <taxon>Agaricomycotina</taxon>
        <taxon>Agaricomycetes</taxon>
        <taxon>Cantharellales</taxon>
        <taxon>Botryobasidiaceae</taxon>
        <taxon>Botryobasidium</taxon>
    </lineage>
</organism>
<dbReference type="Pfam" id="PF07714">
    <property type="entry name" value="PK_Tyr_Ser-Thr"/>
    <property type="match status" value="1"/>
</dbReference>
<dbReference type="OrthoDB" id="1668230at2759"/>
<keyword evidence="2 4" id="KW-0547">Nucleotide-binding</keyword>
<dbReference type="Proteomes" id="UP000027195">
    <property type="component" value="Unassembled WGS sequence"/>
</dbReference>
<dbReference type="InterPro" id="IPR000719">
    <property type="entry name" value="Prot_kinase_dom"/>
</dbReference>
<name>A0A067M7Q5_BOTB1</name>
<feature type="compositionally biased region" description="Pro residues" evidence="6">
    <location>
        <begin position="233"/>
        <end position="245"/>
    </location>
</feature>
<dbReference type="Gene3D" id="1.10.510.10">
    <property type="entry name" value="Transferase(Phosphotransferase) domain 1"/>
    <property type="match status" value="1"/>
</dbReference>
<dbReference type="Gene3D" id="1.20.930.20">
    <property type="entry name" value="Adaptor protein Cbl, N-terminal domain"/>
    <property type="match status" value="1"/>
</dbReference>
<keyword evidence="1" id="KW-0723">Serine/threonine-protein kinase</keyword>
<feature type="domain" description="Protein kinase" evidence="7">
    <location>
        <begin position="693"/>
        <end position="949"/>
    </location>
</feature>
<keyword evidence="5" id="KW-0175">Coiled coil</keyword>
<dbReference type="InterPro" id="IPR011009">
    <property type="entry name" value="Kinase-like_dom_sf"/>
</dbReference>
<feature type="region of interest" description="Disordered" evidence="6">
    <location>
        <begin position="633"/>
        <end position="652"/>
    </location>
</feature>
<feature type="region of interest" description="Disordered" evidence="6">
    <location>
        <begin position="1"/>
        <end position="114"/>
    </location>
</feature>
<dbReference type="GO" id="GO:0007166">
    <property type="term" value="P:cell surface receptor signaling pathway"/>
    <property type="evidence" value="ECO:0007669"/>
    <property type="project" value="InterPro"/>
</dbReference>
<dbReference type="PROSITE" id="PS00108">
    <property type="entry name" value="PROTEIN_KINASE_ST"/>
    <property type="match status" value="1"/>
</dbReference>
<dbReference type="HOGENOM" id="CLU_001450_0_0_1"/>
<protein>
    <recommendedName>
        <fullName evidence="7">Protein kinase domain-containing protein</fullName>
    </recommendedName>
</protein>
<dbReference type="InterPro" id="IPR059179">
    <property type="entry name" value="MLKL-like_MCAfunc"/>
</dbReference>
<evidence type="ECO:0000256" key="3">
    <source>
        <dbReference type="ARBA" id="ARBA00022840"/>
    </source>
</evidence>
<dbReference type="CDD" id="cd21037">
    <property type="entry name" value="MLKL_NTD"/>
    <property type="match status" value="1"/>
</dbReference>
<dbReference type="InterPro" id="IPR036537">
    <property type="entry name" value="Adaptor_Cbl_N_dom_sf"/>
</dbReference>
<feature type="coiled-coil region" evidence="5">
    <location>
        <begin position="540"/>
        <end position="567"/>
    </location>
</feature>
<feature type="compositionally biased region" description="Low complexity" evidence="6">
    <location>
        <begin position="23"/>
        <end position="66"/>
    </location>
</feature>
<dbReference type="PANTHER" id="PTHR44329">
    <property type="entry name" value="SERINE/THREONINE-PROTEIN KINASE TNNI3K-RELATED"/>
    <property type="match status" value="1"/>
</dbReference>
<proteinExistence type="predicted"/>
<dbReference type="InterPro" id="IPR001245">
    <property type="entry name" value="Ser-Thr/Tyr_kinase_cat_dom"/>
</dbReference>
<dbReference type="InterPro" id="IPR017441">
    <property type="entry name" value="Protein_kinase_ATP_BS"/>
</dbReference>
<evidence type="ECO:0000256" key="2">
    <source>
        <dbReference type="ARBA" id="ARBA00022741"/>
    </source>
</evidence>
<accession>A0A067M7Q5</accession>
<keyword evidence="1" id="KW-0418">Kinase</keyword>
<evidence type="ECO:0000256" key="6">
    <source>
        <dbReference type="SAM" id="MobiDB-lite"/>
    </source>
</evidence>
<feature type="compositionally biased region" description="Basic and acidic residues" evidence="6">
    <location>
        <begin position="638"/>
        <end position="649"/>
    </location>
</feature>
<gene>
    <name evidence="8" type="ORF">BOTBODRAFT_35049</name>
</gene>
<feature type="compositionally biased region" description="Low complexity" evidence="6">
    <location>
        <begin position="510"/>
        <end position="523"/>
    </location>
</feature>
<evidence type="ECO:0000313" key="9">
    <source>
        <dbReference type="Proteomes" id="UP000027195"/>
    </source>
</evidence>
<dbReference type="EMBL" id="KL198055">
    <property type="protein sequence ID" value="KDQ11798.1"/>
    <property type="molecule type" value="Genomic_DNA"/>
</dbReference>
<sequence length="1375" mass="149556">MSGIFTWSPRRKVVPLPADGADSAKSTPSASTSPTATPAPATTPTPKNSANGNKNGSSSANGKSNGNGKGKGRAPTPHTLDTALSVVTSPPPAPSPPPVPQPDDLPFAQHPGENWWPQRCSRPWYDLNVDLASEPGVGVDSPVDHRQAQVQTQMHAQSPSQFYSPLQPQTHSMLEAQSKFDPAAVAAAAAEYEKMMMYANRPSSFSVTSLPTPRPAAVSALGLGLGLGLGIPSPSPSSTPPPAPTAAPSTISATPTVTAARPALATVTSSRLHLPRWRPRSIPEEQAAAYIRTALAVSKATGKEVLKGAATVIHDALSVGVDVIGLAPIPGLEPAVRMLLSIWDVVDLVETNRMACLHLTERCANILISIIQEIHEVGDDNLVAALQEPVSKLVASFEMIHRMMKKQAERPFIKRYLKRDEVLQQIRECNESLSDSMSVFNLSIQFRLLSIAQAQAGGINGGGFGGSSIGLGTGVGGASYGQEGGVGAGVGLIKPRPSTRAPIPTPFSPPSTSTSTSPSTSPSKSPPPFPTRPSEAEAEAELIKARLDALRREQEALTTQLDTTDMRAMLRAALTSDAKLIDTLQVERHELPEAIKTFQRALEALEWERDRHAGAGGGESGVGLGLETGLGAGAGVGGEREGAGRRERGAGWGDEDDELLHHEFLEEGVGAMRRLSGERQEAVPIWTITRWEIDREQMIGVGYFSEVYKGTWKNKTVAIKVLAPLTPAALFRHEVEIWKSLKHPNVLELLGASSTTGNPPFFAVSPYLKNGNLVVYLAHLMRRSESPHYVRYIREIAVGMEYLHDKGVLHGDLKASNVLINDDLHCVISDFGQSEMKNEVFRLSGKANPRGTLRWLAPEVMQGEGLTMEVDVYAFAICCVEILTGGELPWPMLDDIMVRHLVVDRNERPRIPWRASSLSLVALITACWERDPALRPPFSLVAKDTAQLLGGISMLHELPGLQSKASPKEEHKVPSPSLKPTEFLGDSIQARVQVTPAVYTASIRTVSSTADGDTPSSYKSLEEVMPSNIPPQEFISPEIPPAEGTYIDDHEFHPLSPVASERTVSSSDPSQMSSPRFAFTMSRKATGQSIDWERVTERFNERIYRLRLQHEHHPSLKLPLWQPSEVKLGAVGYLQKPHGRFVTLFNAFEPGASSDGRLDLPSIHGYGLCEVDSFQQNKRNAAQRGLDWAAARASSLIFHSHSDGVFRRNVLRRYAFPLRHGRKSAHIVVETSIYHYMRTSDAAKHWFTAAIETILKTYGPEHGIHKEDVVLIIGKLDAPAYGLFVNHAHPDSELHFNVFSERREGEDWGAWSIDEVPVTSSSSIHPDPVYEEPPSPHGLKLSANKVSKWSENERMDSVLLARLHFKTDASEPTSL</sequence>
<dbReference type="PROSITE" id="PS00107">
    <property type="entry name" value="PROTEIN_KINASE_ATP"/>
    <property type="match status" value="1"/>
</dbReference>
<evidence type="ECO:0000313" key="8">
    <source>
        <dbReference type="EMBL" id="KDQ11798.1"/>
    </source>
</evidence>
<dbReference type="GO" id="GO:0004674">
    <property type="term" value="F:protein serine/threonine kinase activity"/>
    <property type="evidence" value="ECO:0007669"/>
    <property type="project" value="UniProtKB-KW"/>
</dbReference>
<dbReference type="STRING" id="930990.A0A067M7Q5"/>
<dbReference type="PROSITE" id="PS50011">
    <property type="entry name" value="PROTEIN_KINASE_DOM"/>
    <property type="match status" value="1"/>
</dbReference>
<feature type="region of interest" description="Disordered" evidence="6">
    <location>
        <begin position="231"/>
        <end position="250"/>
    </location>
</feature>
<feature type="compositionally biased region" description="Pro residues" evidence="6">
    <location>
        <begin position="89"/>
        <end position="103"/>
    </location>
</feature>
<dbReference type="InterPro" id="IPR051681">
    <property type="entry name" value="Ser/Thr_Kinases-Pseudokinases"/>
</dbReference>
<dbReference type="SMART" id="SM00220">
    <property type="entry name" value="S_TKc"/>
    <property type="match status" value="1"/>
</dbReference>
<dbReference type="InterPro" id="IPR008271">
    <property type="entry name" value="Ser/Thr_kinase_AS"/>
</dbReference>
<evidence type="ECO:0000256" key="5">
    <source>
        <dbReference type="SAM" id="Coils"/>
    </source>
</evidence>
<keyword evidence="9" id="KW-1185">Reference proteome</keyword>
<dbReference type="InParanoid" id="A0A067M7Q5"/>
<reference evidence="9" key="1">
    <citation type="journal article" date="2014" name="Proc. Natl. Acad. Sci. U.S.A.">
        <title>Extensive sampling of basidiomycete genomes demonstrates inadequacy of the white-rot/brown-rot paradigm for wood decay fungi.</title>
        <authorList>
            <person name="Riley R."/>
            <person name="Salamov A.A."/>
            <person name="Brown D.W."/>
            <person name="Nagy L.G."/>
            <person name="Floudas D."/>
            <person name="Held B.W."/>
            <person name="Levasseur A."/>
            <person name="Lombard V."/>
            <person name="Morin E."/>
            <person name="Otillar R."/>
            <person name="Lindquist E.A."/>
            <person name="Sun H."/>
            <person name="LaButti K.M."/>
            <person name="Schmutz J."/>
            <person name="Jabbour D."/>
            <person name="Luo H."/>
            <person name="Baker S.E."/>
            <person name="Pisabarro A.G."/>
            <person name="Walton J.D."/>
            <person name="Blanchette R.A."/>
            <person name="Henrissat B."/>
            <person name="Martin F."/>
            <person name="Cullen D."/>
            <person name="Hibbett D.S."/>
            <person name="Grigoriev I.V."/>
        </authorList>
    </citation>
    <scope>NUCLEOTIDE SEQUENCE [LARGE SCALE GENOMIC DNA]</scope>
    <source>
        <strain evidence="9">FD-172 SS1</strain>
    </source>
</reference>
<keyword evidence="1" id="KW-0808">Transferase</keyword>
<evidence type="ECO:0000256" key="1">
    <source>
        <dbReference type="ARBA" id="ARBA00022527"/>
    </source>
</evidence>
<dbReference type="PRINTS" id="PR00109">
    <property type="entry name" value="TYRKINASE"/>
</dbReference>